<dbReference type="Proteomes" id="UP000825935">
    <property type="component" value="Chromosome 4"/>
</dbReference>
<evidence type="ECO:0000256" key="3">
    <source>
        <dbReference type="ARBA" id="ARBA00022448"/>
    </source>
</evidence>
<dbReference type="GO" id="GO:0012505">
    <property type="term" value="C:endomembrane system"/>
    <property type="evidence" value="ECO:0007669"/>
    <property type="project" value="UniProtKB-SubCell"/>
</dbReference>
<feature type="transmembrane region" description="Helical" evidence="9">
    <location>
        <begin position="43"/>
        <end position="63"/>
    </location>
</feature>
<feature type="transmembrane region" description="Helical" evidence="9">
    <location>
        <begin position="69"/>
        <end position="90"/>
    </location>
</feature>
<dbReference type="Gene3D" id="1.20.1280.290">
    <property type="match status" value="2"/>
</dbReference>
<evidence type="ECO:0000313" key="10">
    <source>
        <dbReference type="EMBL" id="KAH7440096.1"/>
    </source>
</evidence>
<keyword evidence="6" id="KW-0677">Repeat</keyword>
<protein>
    <recommendedName>
        <fullName evidence="9">Bidirectional sugar transporter SWEET</fullName>
    </recommendedName>
</protein>
<dbReference type="EMBL" id="CM035409">
    <property type="protein sequence ID" value="KAH7440096.1"/>
    <property type="molecule type" value="Genomic_DNA"/>
</dbReference>
<keyword evidence="11" id="KW-1185">Reference proteome</keyword>
<feature type="transmembrane region" description="Helical" evidence="9">
    <location>
        <begin position="126"/>
        <end position="148"/>
    </location>
</feature>
<dbReference type="OrthoDB" id="409725at2759"/>
<evidence type="ECO:0000256" key="9">
    <source>
        <dbReference type="RuleBase" id="RU910715"/>
    </source>
</evidence>
<evidence type="ECO:0000256" key="4">
    <source>
        <dbReference type="ARBA" id="ARBA00022597"/>
    </source>
</evidence>
<name>A0A8T2V1L8_CERRI</name>
<keyword evidence="8 9" id="KW-0472">Membrane</keyword>
<evidence type="ECO:0000256" key="1">
    <source>
        <dbReference type="ARBA" id="ARBA00004127"/>
    </source>
</evidence>
<dbReference type="InterPro" id="IPR047664">
    <property type="entry name" value="SWEET"/>
</dbReference>
<dbReference type="InterPro" id="IPR004316">
    <property type="entry name" value="SWEET_rpt"/>
</dbReference>
<evidence type="ECO:0000256" key="8">
    <source>
        <dbReference type="ARBA" id="ARBA00023136"/>
    </source>
</evidence>
<feature type="transmembrane region" description="Helical" evidence="9">
    <location>
        <begin position="6"/>
        <end position="31"/>
    </location>
</feature>
<evidence type="ECO:0000313" key="11">
    <source>
        <dbReference type="Proteomes" id="UP000825935"/>
    </source>
</evidence>
<keyword evidence="4 9" id="KW-0762">Sugar transport</keyword>
<dbReference type="GO" id="GO:0051119">
    <property type="term" value="F:sugar transmembrane transporter activity"/>
    <property type="evidence" value="ECO:0007669"/>
    <property type="project" value="InterPro"/>
</dbReference>
<dbReference type="GO" id="GO:0005886">
    <property type="term" value="C:plasma membrane"/>
    <property type="evidence" value="ECO:0007669"/>
    <property type="project" value="UniProtKB-SubCell"/>
</dbReference>
<accession>A0A8T2V1L8</accession>
<keyword evidence="7 9" id="KW-1133">Transmembrane helix</keyword>
<comment type="caution">
    <text evidence="10">The sequence shown here is derived from an EMBL/GenBank/DDBJ whole genome shotgun (WGS) entry which is preliminary data.</text>
</comment>
<dbReference type="AlphaFoldDB" id="A0A8T2V1L8"/>
<keyword evidence="5 9" id="KW-0812">Transmembrane</keyword>
<dbReference type="PANTHER" id="PTHR10791">
    <property type="entry name" value="RAG1-ACTIVATING PROTEIN 1"/>
    <property type="match status" value="1"/>
</dbReference>
<keyword evidence="3 9" id="KW-0813">Transport</keyword>
<proteinExistence type="inferred from homology"/>
<comment type="similarity">
    <text evidence="2 9">Belongs to the SWEET sugar transporter family.</text>
</comment>
<organism evidence="10 11">
    <name type="scientific">Ceratopteris richardii</name>
    <name type="common">Triangle waterfern</name>
    <dbReference type="NCBI Taxonomy" id="49495"/>
    <lineage>
        <taxon>Eukaryota</taxon>
        <taxon>Viridiplantae</taxon>
        <taxon>Streptophyta</taxon>
        <taxon>Embryophyta</taxon>
        <taxon>Tracheophyta</taxon>
        <taxon>Polypodiopsida</taxon>
        <taxon>Polypodiidae</taxon>
        <taxon>Polypodiales</taxon>
        <taxon>Pteridineae</taxon>
        <taxon>Pteridaceae</taxon>
        <taxon>Parkerioideae</taxon>
        <taxon>Ceratopteris</taxon>
    </lineage>
</organism>
<evidence type="ECO:0000256" key="5">
    <source>
        <dbReference type="ARBA" id="ARBA00022692"/>
    </source>
</evidence>
<feature type="transmembrane region" description="Helical" evidence="9">
    <location>
        <begin position="160"/>
        <end position="182"/>
    </location>
</feature>
<evidence type="ECO:0000256" key="7">
    <source>
        <dbReference type="ARBA" id="ARBA00022989"/>
    </source>
</evidence>
<evidence type="ECO:0000256" key="6">
    <source>
        <dbReference type="ARBA" id="ARBA00022737"/>
    </source>
</evidence>
<dbReference type="PANTHER" id="PTHR10791:SF240">
    <property type="entry name" value="BIDIRECTIONAL SUGAR TRANSPORTER SWEET"/>
    <property type="match status" value="1"/>
</dbReference>
<dbReference type="FunFam" id="1.20.1280.290:FF:000002">
    <property type="entry name" value="Bidirectional sugar transporter SWEET"/>
    <property type="match status" value="1"/>
</dbReference>
<reference evidence="10" key="1">
    <citation type="submission" date="2021-08" db="EMBL/GenBank/DDBJ databases">
        <title>WGS assembly of Ceratopteris richardii.</title>
        <authorList>
            <person name="Marchant D.B."/>
            <person name="Chen G."/>
            <person name="Jenkins J."/>
            <person name="Shu S."/>
            <person name="Leebens-Mack J."/>
            <person name="Grimwood J."/>
            <person name="Schmutz J."/>
            <person name="Soltis P."/>
            <person name="Soltis D."/>
            <person name="Chen Z.-H."/>
        </authorList>
    </citation>
    <scope>NUCLEOTIDE SEQUENCE</scope>
    <source>
        <strain evidence="10">Whitten #5841</strain>
        <tissue evidence="10">Leaf</tissue>
    </source>
</reference>
<comment type="subcellular location">
    <subcellularLocation>
        <location evidence="9">Cell membrane</location>
        <topology evidence="9">Multi-pass membrane protein</topology>
    </subcellularLocation>
    <subcellularLocation>
        <location evidence="1">Endomembrane system</location>
        <topology evidence="1">Multi-pass membrane protein</topology>
    </subcellularLocation>
</comment>
<dbReference type="Pfam" id="PF03083">
    <property type="entry name" value="MtN3_slv"/>
    <property type="match status" value="2"/>
</dbReference>
<feature type="transmembrane region" description="Helical" evidence="9">
    <location>
        <begin position="188"/>
        <end position="209"/>
    </location>
</feature>
<dbReference type="FunFam" id="1.20.1280.290:FF:000001">
    <property type="entry name" value="Bidirectional sugar transporter SWEET"/>
    <property type="match status" value="1"/>
</dbReference>
<comment type="function">
    <text evidence="9">Mediates both low-affinity uptake and efflux of sugar across the membrane.</text>
</comment>
<evidence type="ECO:0000256" key="2">
    <source>
        <dbReference type="ARBA" id="ARBA00007809"/>
    </source>
</evidence>
<gene>
    <name evidence="10" type="ORF">KP509_04G091100</name>
</gene>
<sequence>MSLLASIIGVLGNATAVLVQLSPLPTFWTIVRKKTTGSFSAQPYLFSLLSGMLWVYYGILIIHHGGIPVITISAISGAFQIFYIALYLWFGSKQQRMKTIGILILLCGAFACVVIISMQFKDKVEPVESVGIVCIISAVLSNAAPLTIMHKVIKTSSVEFMPFTLSLSLFLNGASWLSYALVIKDMYLLIPNSIGVTLGAAQLALYAFFRIRGTKKAKLQGIEVGFQQQVLPQ</sequence>
<feature type="transmembrane region" description="Helical" evidence="9">
    <location>
        <begin position="102"/>
        <end position="120"/>
    </location>
</feature>